<reference evidence="5 6" key="1">
    <citation type="submission" date="2016-05" db="EMBL/GenBank/DDBJ databases">
        <title>Complete Genome and Methylome Analysis of Psychrotrophic Bacterial Isolates from Antarctic Lake Untersee.</title>
        <authorList>
            <person name="Fomenkov A."/>
            <person name="Akimov V.N."/>
            <person name="Vasilyeva L.V."/>
            <person name="Andersen D."/>
            <person name="Vincze T."/>
            <person name="Roberts R.J."/>
        </authorList>
    </citation>
    <scope>NUCLEOTIDE SEQUENCE [LARGE SCALE GENOMIC DNA]</scope>
    <source>
        <strain evidence="5 6">U14-5</strain>
    </source>
</reference>
<organism evidence="5 6">
    <name type="scientific">Roseomonas gilardii</name>
    <dbReference type="NCBI Taxonomy" id="257708"/>
    <lineage>
        <taxon>Bacteria</taxon>
        <taxon>Pseudomonadati</taxon>
        <taxon>Pseudomonadota</taxon>
        <taxon>Alphaproteobacteria</taxon>
        <taxon>Acetobacterales</taxon>
        <taxon>Roseomonadaceae</taxon>
        <taxon>Roseomonas</taxon>
    </lineage>
</organism>
<dbReference type="EMBL" id="CP015583">
    <property type="protein sequence ID" value="APT58480.1"/>
    <property type="molecule type" value="Genomic_DNA"/>
</dbReference>
<protein>
    <submittedName>
        <fullName evidence="5">Dihydrodipicolinate synthase family protein</fullName>
    </submittedName>
</protein>
<evidence type="ECO:0000313" key="5">
    <source>
        <dbReference type="EMBL" id="APT58480.1"/>
    </source>
</evidence>
<dbReference type="GO" id="GO:0008840">
    <property type="term" value="F:4-hydroxy-tetrahydrodipicolinate synthase activity"/>
    <property type="evidence" value="ECO:0007669"/>
    <property type="project" value="TreeGrafter"/>
</dbReference>
<dbReference type="Gene3D" id="3.20.20.70">
    <property type="entry name" value="Aldolase class I"/>
    <property type="match status" value="1"/>
</dbReference>
<evidence type="ECO:0000256" key="2">
    <source>
        <dbReference type="ARBA" id="ARBA00023239"/>
    </source>
</evidence>
<gene>
    <name evidence="5" type="ORF">RGI145_16550</name>
</gene>
<dbReference type="KEGG" id="rgi:RGI145_16550"/>
<dbReference type="GO" id="GO:0005829">
    <property type="term" value="C:cytosol"/>
    <property type="evidence" value="ECO:0007669"/>
    <property type="project" value="TreeGrafter"/>
</dbReference>
<dbReference type="AlphaFoldDB" id="A0A1L7AIF2"/>
<evidence type="ECO:0000256" key="4">
    <source>
        <dbReference type="PIRSR" id="PIRSR001365-2"/>
    </source>
</evidence>
<accession>A0A1L7AIF2</accession>
<dbReference type="InterPro" id="IPR013785">
    <property type="entry name" value="Aldolase_TIM"/>
</dbReference>
<dbReference type="RefSeq" id="WP_075799243.1">
    <property type="nucleotide sequence ID" value="NZ_CP015583.1"/>
</dbReference>
<dbReference type="SMART" id="SM01130">
    <property type="entry name" value="DHDPS"/>
    <property type="match status" value="1"/>
</dbReference>
<name>A0A1L7AIF2_9PROT</name>
<comment type="similarity">
    <text evidence="1 3">Belongs to the DapA family.</text>
</comment>
<dbReference type="PRINTS" id="PR00146">
    <property type="entry name" value="DHPICSNTHASE"/>
</dbReference>
<dbReference type="SUPFAM" id="SSF51569">
    <property type="entry name" value="Aldolase"/>
    <property type="match status" value="1"/>
</dbReference>
<dbReference type="STRING" id="257708.RGI145_16550"/>
<feature type="binding site" evidence="4">
    <location>
        <position position="212"/>
    </location>
    <ligand>
        <name>pyruvate</name>
        <dbReference type="ChEBI" id="CHEBI:15361"/>
    </ligand>
</feature>
<dbReference type="Proteomes" id="UP000185494">
    <property type="component" value="Chromosome 1"/>
</dbReference>
<dbReference type="CDD" id="cd00408">
    <property type="entry name" value="DHDPS-like"/>
    <property type="match status" value="1"/>
</dbReference>
<dbReference type="PANTHER" id="PTHR12128">
    <property type="entry name" value="DIHYDRODIPICOLINATE SYNTHASE"/>
    <property type="match status" value="1"/>
</dbReference>
<dbReference type="InterPro" id="IPR002220">
    <property type="entry name" value="DapA-like"/>
</dbReference>
<proteinExistence type="inferred from homology"/>
<keyword evidence="2 3" id="KW-0456">Lyase</keyword>
<evidence type="ECO:0000256" key="1">
    <source>
        <dbReference type="ARBA" id="ARBA00007592"/>
    </source>
</evidence>
<dbReference type="Pfam" id="PF00701">
    <property type="entry name" value="DHDPS"/>
    <property type="match status" value="1"/>
</dbReference>
<dbReference type="PIRSF" id="PIRSF001365">
    <property type="entry name" value="DHDPS"/>
    <property type="match status" value="1"/>
</dbReference>
<evidence type="ECO:0000256" key="3">
    <source>
        <dbReference type="PIRNR" id="PIRNR001365"/>
    </source>
</evidence>
<sequence>MLSGLKGSVIIAQTPFDERGGIDLPSIDTLADFYLRHGADGFVALGVSGEGGKLDLDESREVARRFVARAQGRPVIVGVSAPGLAQLARLAADAMDAGASGVMIAPPGGLRTEEDVLGYFTTVFERIGDIPTVLQDFPGASGTWMSVPTMLRLIERFPQIQVVKEEDLPSLEKITRLREGHTVAGGRRVAILTGNNGLYLPQELARGIDGPMAGFSHPEVLSGTYRLFTEGRVEEAHDLFDRYLPLLNYEAQGFWGVAARKEVLRRRGAIRHATMRRPGPALTAHHIAEIDLLLRRLARALSG</sequence>
<evidence type="ECO:0000313" key="6">
    <source>
        <dbReference type="Proteomes" id="UP000185494"/>
    </source>
</evidence>
<dbReference type="PANTHER" id="PTHR12128:SF66">
    <property type="entry name" value="4-HYDROXY-2-OXOGLUTARATE ALDOLASE, MITOCHONDRIAL"/>
    <property type="match status" value="1"/>
</dbReference>